<dbReference type="GO" id="GO:0046951">
    <property type="term" value="P:ketone body biosynthetic process"/>
    <property type="evidence" value="ECO:0007669"/>
    <property type="project" value="TreeGrafter"/>
</dbReference>
<sequence>MGAVVPAKQERSGLMVEARHVSTMPARQGTRIEICEVGPRDGFQIEKSFIPTGRKIEIVNGLIDAGLRKVQVTSFVSPRAVPQLADAAEVLAGVKRRPGTVLTALVPNARGAERAAETQLDVMGVFCSASETHSRKNVNASIDETLARFPAVVEIASAAGKRVQGDVATAFGCPFEGDVAPEQVVRIARFYRDLGIVDLNLGDTTGMATPTNVSALLAALRAAVPEMTVTLHFHNTRGVGLANVMVGLAEGVTRYDSSIGGLGGCPFAAGASGNICTEDLVYLLQESGYETGIDLDQLIDVARLTQTSLGRELPGQVMKAGPRLTRHGVDDVATAAG</sequence>
<feature type="domain" description="Pyruvate carboxyltransferase" evidence="4">
    <location>
        <begin position="32"/>
        <end position="299"/>
    </location>
</feature>
<evidence type="ECO:0000313" key="5">
    <source>
        <dbReference type="EMBL" id="EAS49255.1"/>
    </source>
</evidence>
<protein>
    <submittedName>
        <fullName evidence="5">Hydroxymethylglutaryl-CoA lyase</fullName>
    </submittedName>
</protein>
<dbReference type="SUPFAM" id="SSF51569">
    <property type="entry name" value="Aldolase"/>
    <property type="match status" value="1"/>
</dbReference>
<proteinExistence type="inferred from homology"/>
<evidence type="ECO:0000313" key="6">
    <source>
        <dbReference type="Proteomes" id="UP000000321"/>
    </source>
</evidence>
<dbReference type="PROSITE" id="PS50991">
    <property type="entry name" value="PYR_CT"/>
    <property type="match status" value="1"/>
</dbReference>
<dbReference type="EMBL" id="AAPJ01000005">
    <property type="protein sequence ID" value="EAS49255.1"/>
    <property type="molecule type" value="Genomic_DNA"/>
</dbReference>
<dbReference type="InterPro" id="IPR043594">
    <property type="entry name" value="HMGL"/>
</dbReference>
<evidence type="ECO:0000256" key="3">
    <source>
        <dbReference type="ARBA" id="ARBA00023239"/>
    </source>
</evidence>
<accession>Q1YGH0</accession>
<dbReference type="CDD" id="cd07938">
    <property type="entry name" value="DRE_TIM_HMGL"/>
    <property type="match status" value="1"/>
</dbReference>
<dbReference type="BioCyc" id="AURANTIMONAS:SI859A1_02856-MONOMER"/>
<dbReference type="HOGENOM" id="CLU_022138_3_2_5"/>
<organism evidence="5 6">
    <name type="scientific">Aurantimonas manganoxydans (strain ATCC BAA-1229 / DSM 21871 / SI85-9A1)</name>
    <dbReference type="NCBI Taxonomy" id="287752"/>
    <lineage>
        <taxon>Bacteria</taxon>
        <taxon>Pseudomonadati</taxon>
        <taxon>Pseudomonadota</taxon>
        <taxon>Alphaproteobacteria</taxon>
        <taxon>Hyphomicrobiales</taxon>
        <taxon>Aurantimonadaceae</taxon>
        <taxon>Aurantimonas</taxon>
    </lineage>
</organism>
<dbReference type="PANTHER" id="PTHR42738:SF7">
    <property type="entry name" value="HYDROXYMETHYLGLUTARYL-COA LYASE"/>
    <property type="match status" value="1"/>
</dbReference>
<dbReference type="Proteomes" id="UP000000321">
    <property type="component" value="Unassembled WGS sequence"/>
</dbReference>
<dbReference type="Pfam" id="PF00682">
    <property type="entry name" value="HMGL-like"/>
    <property type="match status" value="1"/>
</dbReference>
<comment type="caution">
    <text evidence="5">The sequence shown here is derived from an EMBL/GenBank/DDBJ whole genome shotgun (WGS) entry which is preliminary data.</text>
</comment>
<comment type="similarity">
    <text evidence="1">Belongs to the HMG-CoA lyase family.</text>
</comment>
<dbReference type="FunFam" id="3.20.20.70:FF:000071">
    <property type="entry name" value="Hydroxymethylglutaryl-CoA lyase"/>
    <property type="match status" value="1"/>
</dbReference>
<evidence type="ECO:0000259" key="4">
    <source>
        <dbReference type="PROSITE" id="PS50991"/>
    </source>
</evidence>
<dbReference type="AlphaFoldDB" id="Q1YGH0"/>
<dbReference type="GO" id="GO:0004419">
    <property type="term" value="F:hydroxymethylglutaryl-CoA lyase activity"/>
    <property type="evidence" value="ECO:0007669"/>
    <property type="project" value="TreeGrafter"/>
</dbReference>
<keyword evidence="6" id="KW-1185">Reference proteome</keyword>
<dbReference type="GO" id="GO:0046872">
    <property type="term" value="F:metal ion binding"/>
    <property type="evidence" value="ECO:0007669"/>
    <property type="project" value="UniProtKB-KW"/>
</dbReference>
<gene>
    <name evidence="5" type="ORF">SI859A1_02856</name>
</gene>
<dbReference type="InterPro" id="IPR000891">
    <property type="entry name" value="PYR_CT"/>
</dbReference>
<name>Q1YGH0_AURMS</name>
<keyword evidence="3 5" id="KW-0456">Lyase</keyword>
<dbReference type="NCBIfam" id="NF004283">
    <property type="entry name" value="PRK05692.1"/>
    <property type="match status" value="1"/>
</dbReference>
<dbReference type="GO" id="GO:0006552">
    <property type="term" value="P:L-leucine catabolic process"/>
    <property type="evidence" value="ECO:0007669"/>
    <property type="project" value="TreeGrafter"/>
</dbReference>
<dbReference type="PANTHER" id="PTHR42738">
    <property type="entry name" value="HYDROXYMETHYLGLUTARYL-COA LYASE"/>
    <property type="match status" value="1"/>
</dbReference>
<evidence type="ECO:0000256" key="1">
    <source>
        <dbReference type="ARBA" id="ARBA00009405"/>
    </source>
</evidence>
<dbReference type="Gene3D" id="3.20.20.70">
    <property type="entry name" value="Aldolase class I"/>
    <property type="match status" value="1"/>
</dbReference>
<keyword evidence="2" id="KW-0479">Metal-binding</keyword>
<reference evidence="5 6" key="1">
    <citation type="journal article" date="2008" name="Appl. Environ. Microbiol.">
        <title>Genomic insights into Mn(II) oxidation by the marine alphaproteobacterium Aurantimonas sp. strain SI85-9A1.</title>
        <authorList>
            <person name="Dick G.J."/>
            <person name="Podell S."/>
            <person name="Johnson H.A."/>
            <person name="Rivera-Espinoza Y."/>
            <person name="Bernier-Latmani R."/>
            <person name="McCarthy J.K."/>
            <person name="Torpey J.W."/>
            <person name="Clement B.G."/>
            <person name="Gaasterland T."/>
            <person name="Tebo B.M."/>
        </authorList>
    </citation>
    <scope>NUCLEOTIDE SEQUENCE [LARGE SCALE GENOMIC DNA]</scope>
    <source>
        <strain evidence="5 6">SI85-9A1</strain>
    </source>
</reference>
<dbReference type="InterPro" id="IPR013785">
    <property type="entry name" value="Aldolase_TIM"/>
</dbReference>
<evidence type="ECO:0000256" key="2">
    <source>
        <dbReference type="ARBA" id="ARBA00022723"/>
    </source>
</evidence>